<proteinExistence type="predicted"/>
<gene>
    <name evidence="2" type="ORF">DY78_GL000471</name>
</gene>
<dbReference type="PANTHER" id="PTHR43677:SF4">
    <property type="entry name" value="QUINONE OXIDOREDUCTASE-LIKE PROTEIN 2"/>
    <property type="match status" value="1"/>
</dbReference>
<dbReference type="Gene3D" id="3.40.50.720">
    <property type="entry name" value="NAD(P)-binding Rossmann-like Domain"/>
    <property type="match status" value="1"/>
</dbReference>
<dbReference type="Gene3D" id="3.90.180.10">
    <property type="entry name" value="Medium-chain alcohol dehydrogenases, catalytic domain"/>
    <property type="match status" value="1"/>
</dbReference>
<sequence length="309" mass="33655">MQAIIQQNYHGTAGLQLTNVPTTPPGPISLNVKTAYTPVLPWDWRSGLGELQSLNNQRPPYVISYGFTGVVTAVGPLRSTNWLNQRVLGVNPRGSAREINQVPRLPYLFKVPDPVSLAAATTLIGGADAAMAVMRAAKLPDHATVLVTGATGGVGTALIQLLKQQQLTVIAVTSAANQAWIHDLGSDYELDYQADLTAQLAQVPTPSHLLDAVGQPALLTTLTQNFPNIDIWSLSLPHWQPTRPTQRFHFTNRPIMPSGYQQLLQMLADDTLKPIIREIDDFAQVAQAQQNAQQHGGRGRILLRYSAEN</sequence>
<dbReference type="EMBL" id="AYGX02000100">
    <property type="protein sequence ID" value="KRO26906.1"/>
    <property type="molecule type" value="Genomic_DNA"/>
</dbReference>
<dbReference type="SMART" id="SM00829">
    <property type="entry name" value="PKS_ER"/>
    <property type="match status" value="1"/>
</dbReference>
<name>A0A0R2NUR1_9LACO</name>
<dbReference type="SUPFAM" id="SSF51735">
    <property type="entry name" value="NAD(P)-binding Rossmann-fold domains"/>
    <property type="match status" value="1"/>
</dbReference>
<comment type="caution">
    <text evidence="2">The sequence shown here is derived from an EMBL/GenBank/DDBJ whole genome shotgun (WGS) entry which is preliminary data.</text>
</comment>
<dbReference type="Pfam" id="PF01370">
    <property type="entry name" value="Epimerase"/>
    <property type="match status" value="1"/>
</dbReference>
<evidence type="ECO:0000313" key="3">
    <source>
        <dbReference type="Proteomes" id="UP000050920"/>
    </source>
</evidence>
<dbReference type="InterPro" id="IPR011032">
    <property type="entry name" value="GroES-like_sf"/>
</dbReference>
<dbReference type="SUPFAM" id="SSF50129">
    <property type="entry name" value="GroES-like"/>
    <property type="match status" value="1"/>
</dbReference>
<feature type="domain" description="Enoyl reductase (ER)" evidence="1">
    <location>
        <begin position="11"/>
        <end position="303"/>
    </location>
</feature>
<dbReference type="PANTHER" id="PTHR43677">
    <property type="entry name" value="SHORT-CHAIN DEHYDROGENASE/REDUCTASE"/>
    <property type="match status" value="1"/>
</dbReference>
<protein>
    <recommendedName>
        <fullName evidence="1">Enoyl reductase (ER) domain-containing protein</fullName>
    </recommendedName>
</protein>
<dbReference type="InterPro" id="IPR051397">
    <property type="entry name" value="Zn-ADH-like_protein"/>
</dbReference>
<keyword evidence="3" id="KW-1185">Reference proteome</keyword>
<reference evidence="2 3" key="1">
    <citation type="journal article" date="2015" name="Genome Announc.">
        <title>Expanding the biotechnology potential of lactobacilli through comparative genomics of 213 strains and associated genera.</title>
        <authorList>
            <person name="Sun Z."/>
            <person name="Harris H.M."/>
            <person name="McCann A."/>
            <person name="Guo C."/>
            <person name="Argimon S."/>
            <person name="Zhang W."/>
            <person name="Yang X."/>
            <person name="Jeffery I.B."/>
            <person name="Cooney J.C."/>
            <person name="Kagawa T.F."/>
            <person name="Liu W."/>
            <person name="Song Y."/>
            <person name="Salvetti E."/>
            <person name="Wrobel A."/>
            <person name="Rasinkangas P."/>
            <person name="Parkhill J."/>
            <person name="Rea M.C."/>
            <person name="O'Sullivan O."/>
            <person name="Ritari J."/>
            <person name="Douillard F.P."/>
            <person name="Paul Ross R."/>
            <person name="Yang R."/>
            <person name="Briner A.E."/>
            <person name="Felis G.E."/>
            <person name="de Vos W.M."/>
            <person name="Barrangou R."/>
            <person name="Klaenhammer T.R."/>
            <person name="Caufield P.W."/>
            <person name="Cui Y."/>
            <person name="Zhang H."/>
            <person name="O'Toole P.W."/>
        </authorList>
    </citation>
    <scope>NUCLEOTIDE SEQUENCE [LARGE SCALE GENOMIC DNA]</scope>
    <source>
        <strain evidence="2 3">DSM 21115</strain>
    </source>
</reference>
<accession>A0A0R2NUR1</accession>
<dbReference type="AlphaFoldDB" id="A0A0R2NUR1"/>
<dbReference type="RefSeq" id="WP_024623750.1">
    <property type="nucleotide sequence ID" value="NZ_AYGX02000100.1"/>
</dbReference>
<dbReference type="Proteomes" id="UP000050920">
    <property type="component" value="Unassembled WGS sequence"/>
</dbReference>
<dbReference type="InterPro" id="IPR001509">
    <property type="entry name" value="Epimerase_deHydtase"/>
</dbReference>
<evidence type="ECO:0000313" key="2">
    <source>
        <dbReference type="EMBL" id="KRO26906.1"/>
    </source>
</evidence>
<organism evidence="2 3">
    <name type="scientific">Lactiplantibacillus fabifermentans DSM 21115</name>
    <dbReference type="NCBI Taxonomy" id="1413187"/>
    <lineage>
        <taxon>Bacteria</taxon>
        <taxon>Bacillati</taxon>
        <taxon>Bacillota</taxon>
        <taxon>Bacilli</taxon>
        <taxon>Lactobacillales</taxon>
        <taxon>Lactobacillaceae</taxon>
        <taxon>Lactiplantibacillus</taxon>
    </lineage>
</organism>
<evidence type="ECO:0000259" key="1">
    <source>
        <dbReference type="SMART" id="SM00829"/>
    </source>
</evidence>
<dbReference type="InterPro" id="IPR020843">
    <property type="entry name" value="ER"/>
</dbReference>
<dbReference type="GO" id="GO:0016491">
    <property type="term" value="F:oxidoreductase activity"/>
    <property type="evidence" value="ECO:0007669"/>
    <property type="project" value="InterPro"/>
</dbReference>
<dbReference type="InterPro" id="IPR036291">
    <property type="entry name" value="NAD(P)-bd_dom_sf"/>
</dbReference>